<evidence type="ECO:0000313" key="8">
    <source>
        <dbReference type="Proteomes" id="UP000237797"/>
    </source>
</evidence>
<evidence type="ECO:0000313" key="7">
    <source>
        <dbReference type="EMBL" id="PRX41702.1"/>
    </source>
</evidence>
<feature type="transmembrane region" description="Helical" evidence="6">
    <location>
        <begin position="161"/>
        <end position="179"/>
    </location>
</feature>
<dbReference type="NCBIfam" id="TIGR03717">
    <property type="entry name" value="R_switched_YjbE"/>
    <property type="match status" value="1"/>
</dbReference>
<name>A0A2T0LHA0_9BACL</name>
<evidence type="ECO:0000256" key="6">
    <source>
        <dbReference type="SAM" id="Phobius"/>
    </source>
</evidence>
<dbReference type="RefSeq" id="WP_245891378.1">
    <property type="nucleotide sequence ID" value="NZ_PVNE01000005.1"/>
</dbReference>
<evidence type="ECO:0000256" key="3">
    <source>
        <dbReference type="ARBA" id="ARBA00022692"/>
    </source>
</evidence>
<feature type="transmembrane region" description="Helical" evidence="6">
    <location>
        <begin position="133"/>
        <end position="154"/>
    </location>
</feature>
<dbReference type="Pfam" id="PF03741">
    <property type="entry name" value="TerC"/>
    <property type="match status" value="1"/>
</dbReference>
<protein>
    <submittedName>
        <fullName evidence="7">YjbE family integral membrane protein</fullName>
    </submittedName>
</protein>
<dbReference type="InterPro" id="IPR005496">
    <property type="entry name" value="Integral_membrane_TerC"/>
</dbReference>
<gene>
    <name evidence="7" type="ORF">CLV97_105134</name>
</gene>
<dbReference type="InterPro" id="IPR022301">
    <property type="entry name" value="Integral_membrane_YjbE"/>
</dbReference>
<reference evidence="7 8" key="1">
    <citation type="submission" date="2018-03" db="EMBL/GenBank/DDBJ databases">
        <title>Genomic Encyclopedia of Archaeal and Bacterial Type Strains, Phase II (KMG-II): from individual species to whole genera.</title>
        <authorList>
            <person name="Goeker M."/>
        </authorList>
    </citation>
    <scope>NUCLEOTIDE SEQUENCE [LARGE SCALE GENOMIC DNA]</scope>
    <source>
        <strain evidence="7 8">DSM 44946</strain>
    </source>
</reference>
<dbReference type="Proteomes" id="UP000237797">
    <property type="component" value="Unassembled WGS sequence"/>
</dbReference>
<dbReference type="PANTHER" id="PTHR30238:SF4">
    <property type="entry name" value="SLL1022 PROTEIN"/>
    <property type="match status" value="1"/>
</dbReference>
<dbReference type="PANTHER" id="PTHR30238">
    <property type="entry name" value="MEMBRANE BOUND PREDICTED REDOX MODULATOR"/>
    <property type="match status" value="1"/>
</dbReference>
<keyword evidence="4 6" id="KW-1133">Transmembrane helix</keyword>
<accession>A0A2T0LHA0</accession>
<dbReference type="AlphaFoldDB" id="A0A2T0LHA0"/>
<organism evidence="7 8">
    <name type="scientific">Planifilum fimeticola</name>
    <dbReference type="NCBI Taxonomy" id="201975"/>
    <lineage>
        <taxon>Bacteria</taxon>
        <taxon>Bacillati</taxon>
        <taxon>Bacillota</taxon>
        <taxon>Bacilli</taxon>
        <taxon>Bacillales</taxon>
        <taxon>Thermoactinomycetaceae</taxon>
        <taxon>Planifilum</taxon>
    </lineage>
</organism>
<keyword evidence="8" id="KW-1185">Reference proteome</keyword>
<evidence type="ECO:0000256" key="5">
    <source>
        <dbReference type="ARBA" id="ARBA00023136"/>
    </source>
</evidence>
<evidence type="ECO:0000256" key="1">
    <source>
        <dbReference type="ARBA" id="ARBA00004141"/>
    </source>
</evidence>
<comment type="caution">
    <text evidence="7">The sequence shown here is derived from an EMBL/GenBank/DDBJ whole genome shotgun (WGS) entry which is preliminary data.</text>
</comment>
<proteinExistence type="inferred from homology"/>
<feature type="transmembrane region" description="Helical" evidence="6">
    <location>
        <begin position="69"/>
        <end position="87"/>
    </location>
</feature>
<evidence type="ECO:0000256" key="2">
    <source>
        <dbReference type="ARBA" id="ARBA00007511"/>
    </source>
</evidence>
<feature type="transmembrane region" description="Helical" evidence="6">
    <location>
        <begin position="6"/>
        <end position="30"/>
    </location>
</feature>
<keyword evidence="3 6" id="KW-0812">Transmembrane</keyword>
<feature type="transmembrane region" description="Helical" evidence="6">
    <location>
        <begin position="194"/>
        <end position="214"/>
    </location>
</feature>
<sequence length="222" mass="23620">MDTTFWVGLVNIIVLDMVLSGDNAVVIGMAARTLPERQRRRAIAVGTAAAVLLRVALTGIAAWLLNIPLLMTFGAVLLVWIAMRLLAQNGGRTLVSTGRSLRGAIKTIIVADLVMSLDNVVSVAAVAHGHLGLLVFGLGLSIPIIMWGSRLVALVINRLPWLMYAGAAILGYTAGQLIVEDDIVRRFVLLPLHLPAWTVPIGLTIFVLVAGGIVRSKPALKA</sequence>
<keyword evidence="5 6" id="KW-0472">Membrane</keyword>
<dbReference type="EMBL" id="PVNE01000005">
    <property type="protein sequence ID" value="PRX41702.1"/>
    <property type="molecule type" value="Genomic_DNA"/>
</dbReference>
<evidence type="ECO:0000256" key="4">
    <source>
        <dbReference type="ARBA" id="ARBA00022989"/>
    </source>
</evidence>
<feature type="transmembrane region" description="Helical" evidence="6">
    <location>
        <begin position="108"/>
        <end position="127"/>
    </location>
</feature>
<comment type="subcellular location">
    <subcellularLocation>
        <location evidence="1">Membrane</location>
        <topology evidence="1">Multi-pass membrane protein</topology>
    </subcellularLocation>
</comment>
<feature type="transmembrane region" description="Helical" evidence="6">
    <location>
        <begin position="42"/>
        <end position="63"/>
    </location>
</feature>
<comment type="similarity">
    <text evidence="2">Belongs to the TerC family.</text>
</comment>
<dbReference type="GO" id="GO:0016020">
    <property type="term" value="C:membrane"/>
    <property type="evidence" value="ECO:0007669"/>
    <property type="project" value="UniProtKB-SubCell"/>
</dbReference>